<protein>
    <submittedName>
        <fullName evidence="1">Uncharacterized protein</fullName>
    </submittedName>
</protein>
<dbReference type="AlphaFoldDB" id="A0A1S1V9W9"/>
<dbReference type="STRING" id="39480.EUAN_02420"/>
<keyword evidence="2" id="KW-1185">Reference proteome</keyword>
<accession>A0A1S1V9W9</accession>
<comment type="caution">
    <text evidence="1">The sequence shown here is derived from an EMBL/GenBank/DDBJ whole genome shotgun (WGS) entry which is preliminary data.</text>
</comment>
<dbReference type="EMBL" id="MKIE01000001">
    <property type="protein sequence ID" value="OHW63378.1"/>
    <property type="molecule type" value="Genomic_DNA"/>
</dbReference>
<reference evidence="1 2" key="1">
    <citation type="submission" date="2016-09" db="EMBL/GenBank/DDBJ databases">
        <title>Genome sequence of Eubacterium angustum.</title>
        <authorList>
            <person name="Poehlein A."/>
            <person name="Daniel R."/>
        </authorList>
    </citation>
    <scope>NUCLEOTIDE SEQUENCE [LARGE SCALE GENOMIC DNA]</scope>
    <source>
        <strain evidence="1 2">DSM 1989</strain>
    </source>
</reference>
<evidence type="ECO:0000313" key="1">
    <source>
        <dbReference type="EMBL" id="OHW63378.1"/>
    </source>
</evidence>
<proteinExistence type="predicted"/>
<sequence length="57" mass="6294">MATSSFDKKFTLDTEKAVDSFVDIFNNPVNSIKIDRSLASAEKSEGGTERLKKILSL</sequence>
<name>A0A1S1V9W9_9FIRM</name>
<evidence type="ECO:0000313" key="2">
    <source>
        <dbReference type="Proteomes" id="UP000180254"/>
    </source>
</evidence>
<dbReference type="Proteomes" id="UP000180254">
    <property type="component" value="Unassembled WGS sequence"/>
</dbReference>
<organism evidence="1 2">
    <name type="scientific">Andreesenia angusta</name>
    <dbReference type="NCBI Taxonomy" id="39480"/>
    <lineage>
        <taxon>Bacteria</taxon>
        <taxon>Bacillati</taxon>
        <taxon>Bacillota</taxon>
        <taxon>Tissierellia</taxon>
        <taxon>Tissierellales</taxon>
        <taxon>Gottschalkiaceae</taxon>
        <taxon>Andreesenia</taxon>
    </lineage>
</organism>
<dbReference type="RefSeq" id="WP_169817304.1">
    <property type="nucleotide sequence ID" value="NZ_MKIE01000001.1"/>
</dbReference>
<gene>
    <name evidence="1" type="ORF">EUAN_02420</name>
</gene>